<dbReference type="VEuPathDB" id="FungiDB:KRP23_3133"/>
<feature type="compositionally biased region" description="Low complexity" evidence="1">
    <location>
        <begin position="184"/>
        <end position="200"/>
    </location>
</feature>
<dbReference type="HOGENOM" id="CLU_251200_0_0_1"/>
<feature type="compositionally biased region" description="Basic and acidic residues" evidence="1">
    <location>
        <begin position="978"/>
        <end position="995"/>
    </location>
</feature>
<dbReference type="Proteomes" id="UP000005238">
    <property type="component" value="Unassembled WGS sequence"/>
</dbReference>
<feature type="region of interest" description="Disordered" evidence="1">
    <location>
        <begin position="380"/>
        <end position="413"/>
    </location>
</feature>
<dbReference type="VEuPathDB" id="FungiDB:KRP23_3132"/>
<feature type="region of interest" description="Disordered" evidence="1">
    <location>
        <begin position="23"/>
        <end position="139"/>
    </location>
</feature>
<feature type="compositionally biased region" description="Low complexity" evidence="1">
    <location>
        <begin position="395"/>
        <end position="407"/>
    </location>
</feature>
<dbReference type="GO" id="GO:0003729">
    <property type="term" value="F:mRNA binding"/>
    <property type="evidence" value="ECO:0000318"/>
    <property type="project" value="GO_Central"/>
</dbReference>
<feature type="compositionally biased region" description="Basic and acidic residues" evidence="1">
    <location>
        <begin position="915"/>
        <end position="942"/>
    </location>
</feature>
<evidence type="ECO:0000256" key="1">
    <source>
        <dbReference type="SAM" id="MobiDB-lite"/>
    </source>
</evidence>
<feature type="compositionally biased region" description="Acidic residues" evidence="1">
    <location>
        <begin position="530"/>
        <end position="541"/>
    </location>
</feature>
<name>H3H4G9_PHYRM</name>
<proteinExistence type="predicted"/>
<feature type="domain" description="C2H2-type" evidence="2">
    <location>
        <begin position="1267"/>
        <end position="1290"/>
    </location>
</feature>
<feature type="region of interest" description="Disordered" evidence="1">
    <location>
        <begin position="1351"/>
        <end position="1371"/>
    </location>
</feature>
<dbReference type="InParanoid" id="H3H4G9"/>
<accession>H3H4G9</accession>
<feature type="compositionally biased region" description="Low complexity" evidence="1">
    <location>
        <begin position="1178"/>
        <end position="1195"/>
    </location>
</feature>
<feature type="compositionally biased region" description="Pro residues" evidence="1">
    <location>
        <begin position="122"/>
        <end position="134"/>
    </location>
</feature>
<dbReference type="VEuPathDB" id="FungiDB:KRP23_3131"/>
<sequence length="1453" mass="151949">MLPVPVVPGEALAAATARALAAAYGPSNPDDGSSDEEDVPDDRAAAASRRHDPPRDDGPPGRAACMLPAGGSPWTPAAAAAAAAPAPRNSAACAHGPPAPESPANVLPSPERAGSMLADQASPPPPPSAPPPSPAAAAAAPLVTAVAAAPATSPVGRAAVEPRARAEPPQEQAPPASARVEPMSGDVVSSDGSSRTTDASGDGDDGAGSSDAAGDVGVVAMDVDQGARRQQPPWQRVGGKRRRLNDVDDEDTRELAELLLEEEDEAGAQAPALRLFAASAHPASVLSVYAHNAQRFVCTLCAYTAASFASLKRHRDSRHRRVFFVDKFSAGCACGTPFGSRLAAARHAQACASLNRTLSVAATPAAGELSPTAGAANATVKAATVTPDSPRQDPPELAASPPLASSPDVAVQAADMQAPTRWDPPLPRTLVATRVASRLTDLTPPRWGPPLPRATVVSRIAARLEAAPTPRWGPPLPRVVVASRIAERLAPPELAADDETKDGEERPADGEDANAATARALAAAYGLRELEDDDSDDEDAPDDRAAAASRRHDPPREDGPPGRAACMLPAGGSPWTPAAAAAAAAPAPRNPAACAHGPPAPESPANVLPSPARAGGMLADQESPPPPPSAPPPSPAAAAAAPLVTAVAAAPATSPVGRAAVEPRARAEPPQEQAPPASARVEPMSGDVVSSDGSSRTTDASGDGDDGAGSSDAAGDVGVVAMDVDQGARRQQPPWQRVGGKRRRLNDVDDEDTRELAELLLEEEDEAGDHAPAPRLSAASARPASVLSPPDAPPPPPAADIEMEDPDDEDLADIDDGEVYAAMRVGPNATPQRRPRLRLRKLSDDDEDTARAMVERLGASLAGKITDASDWETAEGYITALPHLLYDKLQLYTQARRPEPCAQRQQQQQQQHPRQQRDHQQQGRHQDRSPEQRQEQRPDEHVGAQTRRRRRRRRGRSGTAKKHRRQRPPRVTRHHREHRLDEALDDLHAVERSTPSDRTTVRRARRRVGRVNSAIEQQRLRHRFDTDEKACVTDILAKACATREAARTTASGGDPPAGPATPAAGSADDGTCPILGEELWRFFDSVNTPRQEFAPDAPVGAAFRSALARLPAATSCKELLTAAPSAGEVEDQLQHVRGASSPGLDGVGARVEPMSGDVVSSDGSSRTTDASGDGDDGAGSSDAAGDVGVVAMDVDQGARRQQPPWQRVGGKRRRLNDVDDEDTRELAELLLEEEDEAGDHAPAPRLSAASARPASVLSVYAHNAQRFQCTLCTYTAASFASLKRHRDSRHRRTAFLDRFSAGCACGVPFASRLAAANHAHACDSLNRTFSVAAAPAAGELSPTAGAANATVKAATVTPDSPRQDPPKLAATPPLASSALVVDPDHAEQQARERWGPPLPRTLVAGRVAARLSEVPAPRWGPPLPRGVVAFRIGHRVLPPEMTSDEETKDDSTA</sequence>
<feature type="compositionally biased region" description="Low complexity" evidence="1">
    <location>
        <begin position="685"/>
        <end position="701"/>
    </location>
</feature>
<dbReference type="OMA" id="HAHACDS"/>
<dbReference type="SMART" id="SM00355">
    <property type="entry name" value="ZnF_C2H2"/>
    <property type="match status" value="2"/>
</dbReference>
<dbReference type="GO" id="GO:0006406">
    <property type="term" value="P:mRNA export from nucleus"/>
    <property type="evidence" value="ECO:0000318"/>
    <property type="project" value="GO_Central"/>
</dbReference>
<feature type="compositionally biased region" description="Basic residues" evidence="1">
    <location>
        <begin position="946"/>
        <end position="977"/>
    </location>
</feature>
<evidence type="ECO:0000259" key="2">
    <source>
        <dbReference type="SMART" id="SM00355"/>
    </source>
</evidence>
<reference evidence="3" key="2">
    <citation type="submission" date="2015-06" db="UniProtKB">
        <authorList>
            <consortium name="EnsemblProtists"/>
        </authorList>
    </citation>
    <scope>IDENTIFICATION</scope>
    <source>
        <strain evidence="3">Pr102</strain>
    </source>
</reference>
<feature type="region of interest" description="Disordered" evidence="1">
    <location>
        <begin position="152"/>
        <end position="213"/>
    </location>
</feature>
<dbReference type="VEuPathDB" id="FungiDB:KRP23_3137"/>
<reference evidence="4" key="1">
    <citation type="journal article" date="2006" name="Science">
        <title>Phytophthora genome sequences uncover evolutionary origins and mechanisms of pathogenesis.</title>
        <authorList>
            <person name="Tyler B.M."/>
            <person name="Tripathy S."/>
            <person name="Zhang X."/>
            <person name="Dehal P."/>
            <person name="Jiang R.H."/>
            <person name="Aerts A."/>
            <person name="Arredondo F.D."/>
            <person name="Baxter L."/>
            <person name="Bensasson D."/>
            <person name="Beynon J.L."/>
            <person name="Chapman J."/>
            <person name="Damasceno C.M."/>
            <person name="Dorrance A.E."/>
            <person name="Dou D."/>
            <person name="Dickerman A.W."/>
            <person name="Dubchak I.L."/>
            <person name="Garbelotto M."/>
            <person name="Gijzen M."/>
            <person name="Gordon S.G."/>
            <person name="Govers F."/>
            <person name="Grunwald N.J."/>
            <person name="Huang W."/>
            <person name="Ivors K.L."/>
            <person name="Jones R.W."/>
            <person name="Kamoun S."/>
            <person name="Krampis K."/>
            <person name="Lamour K.H."/>
            <person name="Lee M.K."/>
            <person name="McDonald W.H."/>
            <person name="Medina M."/>
            <person name="Meijer H.J."/>
            <person name="Nordberg E.K."/>
            <person name="Maclean D.J."/>
            <person name="Ospina-Giraldo M.D."/>
            <person name="Morris P.F."/>
            <person name="Phuntumart V."/>
            <person name="Putnam N.H."/>
            <person name="Rash S."/>
            <person name="Rose J.K."/>
            <person name="Sakihama Y."/>
            <person name="Salamov A.A."/>
            <person name="Savidor A."/>
            <person name="Scheuring C.F."/>
            <person name="Smith B.M."/>
            <person name="Sobral B.W."/>
            <person name="Terry A."/>
            <person name="Torto-Alalibo T.A."/>
            <person name="Win J."/>
            <person name="Xu Z."/>
            <person name="Zhang H."/>
            <person name="Grigoriev I.V."/>
            <person name="Rokhsar D.S."/>
            <person name="Boore J.L."/>
        </authorList>
    </citation>
    <scope>NUCLEOTIDE SEQUENCE [LARGE SCALE GENOMIC DNA]</scope>
    <source>
        <strain evidence="4">Pr102</strain>
    </source>
</reference>
<feature type="compositionally biased region" description="Low complexity" evidence="1">
    <location>
        <begin position="1155"/>
        <end position="1171"/>
    </location>
</feature>
<feature type="region of interest" description="Disordered" evidence="1">
    <location>
        <begin position="653"/>
        <end position="848"/>
    </location>
</feature>
<feature type="compositionally biased region" description="Acidic residues" evidence="1">
    <location>
        <begin position="801"/>
        <end position="818"/>
    </location>
</feature>
<feature type="compositionally biased region" description="Low complexity" evidence="1">
    <location>
        <begin position="708"/>
        <end position="725"/>
    </location>
</feature>
<feature type="compositionally biased region" description="Low complexity" evidence="1">
    <location>
        <begin position="68"/>
        <end position="94"/>
    </location>
</feature>
<feature type="region of interest" description="Disordered" evidence="1">
    <location>
        <begin position="490"/>
        <end position="640"/>
    </location>
</feature>
<keyword evidence="4" id="KW-1185">Reference proteome</keyword>
<feature type="region of interest" description="Disordered" evidence="1">
    <location>
        <begin position="224"/>
        <end position="243"/>
    </location>
</feature>
<dbReference type="EnsemblProtists" id="Phyra85470">
    <property type="protein sequence ID" value="Phyra85470"/>
    <property type="gene ID" value="Phyra85470"/>
</dbReference>
<feature type="region of interest" description="Disordered" evidence="1">
    <location>
        <begin position="897"/>
        <end position="1003"/>
    </location>
</feature>
<evidence type="ECO:0000313" key="4">
    <source>
        <dbReference type="Proteomes" id="UP000005238"/>
    </source>
</evidence>
<dbReference type="PANTHER" id="PTHR35450:SF2">
    <property type="entry name" value="REVERSE TRANSCRIPTASE DOMAIN-CONTAINING PROTEIN"/>
    <property type="match status" value="1"/>
</dbReference>
<feature type="compositionally biased region" description="Low complexity" evidence="1">
    <location>
        <begin position="577"/>
        <end position="595"/>
    </location>
</feature>
<feature type="region of interest" description="Disordered" evidence="1">
    <location>
        <begin position="1047"/>
        <end position="1070"/>
    </location>
</feature>
<feature type="compositionally biased region" description="Low complexity" evidence="1">
    <location>
        <begin position="903"/>
        <end position="913"/>
    </location>
</feature>
<evidence type="ECO:0000313" key="3">
    <source>
        <dbReference type="EnsemblProtists" id="Phyra85470"/>
    </source>
</evidence>
<feature type="compositionally biased region" description="Pro residues" evidence="1">
    <location>
        <begin position="623"/>
        <end position="635"/>
    </location>
</feature>
<organism evidence="3 4">
    <name type="scientific">Phytophthora ramorum</name>
    <name type="common">Sudden oak death agent</name>
    <dbReference type="NCBI Taxonomy" id="164328"/>
    <lineage>
        <taxon>Eukaryota</taxon>
        <taxon>Sar</taxon>
        <taxon>Stramenopiles</taxon>
        <taxon>Oomycota</taxon>
        <taxon>Peronosporomycetes</taxon>
        <taxon>Peronosporales</taxon>
        <taxon>Peronosporaceae</taxon>
        <taxon>Phytophthora</taxon>
    </lineage>
</organism>
<feature type="compositionally biased region" description="Basic and acidic residues" evidence="1">
    <location>
        <begin position="41"/>
        <end position="59"/>
    </location>
</feature>
<protein>
    <recommendedName>
        <fullName evidence="2">C2H2-type domain-containing protein</fullName>
    </recommendedName>
</protein>
<feature type="compositionally biased region" description="Low complexity" evidence="1">
    <location>
        <begin position="771"/>
        <end position="789"/>
    </location>
</feature>
<feature type="domain" description="C2H2-type" evidence="2">
    <location>
        <begin position="296"/>
        <end position="319"/>
    </location>
</feature>
<dbReference type="PANTHER" id="PTHR35450">
    <property type="entry name" value="REVERSE TRANSCRIPTASE DOMAIN-CONTAINING PROTEIN"/>
    <property type="match status" value="1"/>
</dbReference>
<feature type="compositionally biased region" description="Basic and acidic residues" evidence="1">
    <location>
        <begin position="542"/>
        <end position="560"/>
    </location>
</feature>
<dbReference type="InterPro" id="IPR013087">
    <property type="entry name" value="Znf_C2H2_type"/>
</dbReference>
<feature type="region of interest" description="Disordered" evidence="1">
    <location>
        <begin position="1138"/>
        <end position="1220"/>
    </location>
</feature>
<dbReference type="GO" id="GO:0000445">
    <property type="term" value="C:THO complex part of transcription export complex"/>
    <property type="evidence" value="ECO:0000318"/>
    <property type="project" value="GO_Central"/>
</dbReference>
<dbReference type="EMBL" id="DS566193">
    <property type="status" value="NOT_ANNOTATED_CDS"/>
    <property type="molecule type" value="Genomic_DNA"/>
</dbReference>
<feature type="compositionally biased region" description="Low complexity" evidence="1">
    <location>
        <begin position="513"/>
        <end position="524"/>
    </location>
</feature>